<dbReference type="InterPro" id="IPR000727">
    <property type="entry name" value="T_SNARE_dom"/>
</dbReference>
<feature type="region of interest" description="Disordered" evidence="6">
    <location>
        <begin position="135"/>
        <end position="203"/>
    </location>
</feature>
<evidence type="ECO:0000313" key="10">
    <source>
        <dbReference type="Proteomes" id="UP001150266"/>
    </source>
</evidence>
<organism evidence="9 10">
    <name type="scientific">Lentinula aciculospora</name>
    <dbReference type="NCBI Taxonomy" id="153920"/>
    <lineage>
        <taxon>Eukaryota</taxon>
        <taxon>Fungi</taxon>
        <taxon>Dikarya</taxon>
        <taxon>Basidiomycota</taxon>
        <taxon>Agaricomycotina</taxon>
        <taxon>Agaricomycetes</taxon>
        <taxon>Agaricomycetidae</taxon>
        <taxon>Agaricales</taxon>
        <taxon>Marasmiineae</taxon>
        <taxon>Omphalotaceae</taxon>
        <taxon>Lentinula</taxon>
    </lineage>
</organism>
<feature type="region of interest" description="Disordered" evidence="6">
    <location>
        <begin position="1"/>
        <end position="30"/>
    </location>
</feature>
<dbReference type="GO" id="GO:0016020">
    <property type="term" value="C:membrane"/>
    <property type="evidence" value="ECO:0007669"/>
    <property type="project" value="UniProtKB-SubCell"/>
</dbReference>
<evidence type="ECO:0000256" key="3">
    <source>
        <dbReference type="ARBA" id="ARBA00022692"/>
    </source>
</evidence>
<keyword evidence="10" id="KW-1185">Reference proteome</keyword>
<dbReference type="GO" id="GO:0005737">
    <property type="term" value="C:cytoplasm"/>
    <property type="evidence" value="ECO:0007669"/>
    <property type="project" value="UniProtKB-ARBA"/>
</dbReference>
<evidence type="ECO:0000256" key="4">
    <source>
        <dbReference type="ARBA" id="ARBA00022989"/>
    </source>
</evidence>
<evidence type="ECO:0000259" key="8">
    <source>
        <dbReference type="PROSITE" id="PS50192"/>
    </source>
</evidence>
<feature type="compositionally biased region" description="Low complexity" evidence="6">
    <location>
        <begin position="166"/>
        <end position="181"/>
    </location>
</feature>
<dbReference type="PROSITE" id="PS50192">
    <property type="entry name" value="T_SNARE"/>
    <property type="match status" value="1"/>
</dbReference>
<dbReference type="GO" id="GO:0012505">
    <property type="term" value="C:endomembrane system"/>
    <property type="evidence" value="ECO:0007669"/>
    <property type="project" value="UniProtKB-ARBA"/>
</dbReference>
<dbReference type="AlphaFoldDB" id="A0A9W9AFX4"/>
<feature type="compositionally biased region" description="Polar residues" evidence="6">
    <location>
        <begin position="143"/>
        <end position="152"/>
    </location>
</feature>
<sequence>MTSRTSTPLSTVRSSRPTSTSTPLPSQTLAKMTSVSTKTLSLLLERQRSSTMSTASSSNGLSNTLHLEQIQVNLGSLRNGILELEASEHSGKAEGSQAQVEAVKLLRKQYERMRGMLLADGQGVEVPSLDVPVAPAQRRPSPLTLTSPSNASLAPLIGTPPPRNGSPSSDTYSPSSPIPDYNGPFTPYTDDPERPLTPPSPHTLLQTQKQLIDTQDTHLTALSDSISRHHALSLQINSELDTHHGLLEELDTELDRTEGRLGRARRRLDKVGRGLKGNGSTVCIGVLILVLLVLIIAFKT</sequence>
<evidence type="ECO:0000256" key="5">
    <source>
        <dbReference type="ARBA" id="ARBA00023136"/>
    </source>
</evidence>
<feature type="transmembrane region" description="Helical" evidence="7">
    <location>
        <begin position="275"/>
        <end position="298"/>
    </location>
</feature>
<evidence type="ECO:0000256" key="7">
    <source>
        <dbReference type="SAM" id="Phobius"/>
    </source>
</evidence>
<keyword evidence="2" id="KW-0813">Transport</keyword>
<dbReference type="SUPFAM" id="SSF58038">
    <property type="entry name" value="SNARE fusion complex"/>
    <property type="match status" value="1"/>
</dbReference>
<keyword evidence="3 7" id="KW-0812">Transmembrane</keyword>
<protein>
    <recommendedName>
        <fullName evidence="8">t-SNARE coiled-coil homology domain-containing protein</fullName>
    </recommendedName>
</protein>
<evidence type="ECO:0000256" key="6">
    <source>
        <dbReference type="SAM" id="MobiDB-lite"/>
    </source>
</evidence>
<comment type="subcellular location">
    <subcellularLocation>
        <location evidence="1">Membrane</location>
        <topology evidence="1">Single-pass membrane protein</topology>
    </subcellularLocation>
</comment>
<dbReference type="Proteomes" id="UP001150266">
    <property type="component" value="Unassembled WGS sequence"/>
</dbReference>
<comment type="caution">
    <text evidence="9">The sequence shown here is derived from an EMBL/GenBank/DDBJ whole genome shotgun (WGS) entry which is preliminary data.</text>
</comment>
<evidence type="ECO:0000256" key="1">
    <source>
        <dbReference type="ARBA" id="ARBA00004167"/>
    </source>
</evidence>
<keyword evidence="4 7" id="KW-1133">Transmembrane helix</keyword>
<gene>
    <name evidence="9" type="ORF">J3R30DRAFT_3469991</name>
</gene>
<dbReference type="PANTHER" id="PTHR12791">
    <property type="entry name" value="GOLGI SNARE BET1-RELATED"/>
    <property type="match status" value="1"/>
</dbReference>
<dbReference type="SMART" id="SM00397">
    <property type="entry name" value="t_SNARE"/>
    <property type="match status" value="1"/>
</dbReference>
<accession>A0A9W9AFX4</accession>
<proteinExistence type="predicted"/>
<dbReference type="Pfam" id="PF05739">
    <property type="entry name" value="SNARE"/>
    <property type="match status" value="1"/>
</dbReference>
<evidence type="ECO:0000256" key="2">
    <source>
        <dbReference type="ARBA" id="ARBA00022448"/>
    </source>
</evidence>
<dbReference type="OrthoDB" id="244190at2759"/>
<name>A0A9W9AFX4_9AGAR</name>
<feature type="domain" description="T-SNARE coiled-coil homology" evidence="8">
    <location>
        <begin position="209"/>
        <end position="271"/>
    </location>
</feature>
<keyword evidence="5 7" id="KW-0472">Membrane</keyword>
<dbReference type="Gene3D" id="1.20.5.110">
    <property type="match status" value="1"/>
</dbReference>
<dbReference type="CDD" id="cd15859">
    <property type="entry name" value="SNARE_SYN8"/>
    <property type="match status" value="1"/>
</dbReference>
<reference evidence="9" key="1">
    <citation type="submission" date="2022-08" db="EMBL/GenBank/DDBJ databases">
        <title>A Global Phylogenomic Analysis of the Shiitake Genus Lentinula.</title>
        <authorList>
            <consortium name="DOE Joint Genome Institute"/>
            <person name="Sierra-Patev S."/>
            <person name="Min B."/>
            <person name="Naranjo-Ortiz M."/>
            <person name="Looney B."/>
            <person name="Konkel Z."/>
            <person name="Slot J.C."/>
            <person name="Sakamoto Y."/>
            <person name="Steenwyk J.L."/>
            <person name="Rokas A."/>
            <person name="Carro J."/>
            <person name="Camarero S."/>
            <person name="Ferreira P."/>
            <person name="Molpeceres G."/>
            <person name="Ruiz-Duenas F.J."/>
            <person name="Serrano A."/>
            <person name="Henrissat B."/>
            <person name="Drula E."/>
            <person name="Hughes K.W."/>
            <person name="Mata J.L."/>
            <person name="Ishikawa N.K."/>
            <person name="Vargas-Isla R."/>
            <person name="Ushijima S."/>
            <person name="Smith C.A."/>
            <person name="Ahrendt S."/>
            <person name="Andreopoulos W."/>
            <person name="He G."/>
            <person name="Labutti K."/>
            <person name="Lipzen A."/>
            <person name="Ng V."/>
            <person name="Riley R."/>
            <person name="Sandor L."/>
            <person name="Barry K."/>
            <person name="Martinez A.T."/>
            <person name="Xiao Y."/>
            <person name="Gibbons J.G."/>
            <person name="Terashima K."/>
            <person name="Grigoriev I.V."/>
            <person name="Hibbett D.S."/>
        </authorList>
    </citation>
    <scope>NUCLEOTIDE SEQUENCE</scope>
    <source>
        <strain evidence="9">JLM2183</strain>
    </source>
</reference>
<evidence type="ECO:0000313" key="9">
    <source>
        <dbReference type="EMBL" id="KAJ4480183.1"/>
    </source>
</evidence>
<dbReference type="EMBL" id="JAOTPV010000007">
    <property type="protein sequence ID" value="KAJ4480183.1"/>
    <property type="molecule type" value="Genomic_DNA"/>
</dbReference>